<organism evidence="1 2">
    <name type="scientific">Halteria grandinella</name>
    <dbReference type="NCBI Taxonomy" id="5974"/>
    <lineage>
        <taxon>Eukaryota</taxon>
        <taxon>Sar</taxon>
        <taxon>Alveolata</taxon>
        <taxon>Ciliophora</taxon>
        <taxon>Intramacronucleata</taxon>
        <taxon>Spirotrichea</taxon>
        <taxon>Stichotrichia</taxon>
        <taxon>Sporadotrichida</taxon>
        <taxon>Halteriidae</taxon>
        <taxon>Halteria</taxon>
    </lineage>
</organism>
<evidence type="ECO:0000313" key="1">
    <source>
        <dbReference type="EMBL" id="TNV77386.1"/>
    </source>
</evidence>
<comment type="caution">
    <text evidence="1">The sequence shown here is derived from an EMBL/GenBank/DDBJ whole genome shotgun (WGS) entry which is preliminary data.</text>
</comment>
<evidence type="ECO:0000313" key="2">
    <source>
        <dbReference type="Proteomes" id="UP000785679"/>
    </source>
</evidence>
<dbReference type="AlphaFoldDB" id="A0A8J8NLE5"/>
<accession>A0A8J8NLE5</accession>
<reference evidence="1" key="1">
    <citation type="submission" date="2019-06" db="EMBL/GenBank/DDBJ databases">
        <authorList>
            <person name="Zheng W."/>
        </authorList>
    </citation>
    <scope>NUCLEOTIDE SEQUENCE</scope>
    <source>
        <strain evidence="1">QDHG01</strain>
    </source>
</reference>
<dbReference type="EMBL" id="RRYP01012003">
    <property type="protein sequence ID" value="TNV77386.1"/>
    <property type="molecule type" value="Genomic_DNA"/>
</dbReference>
<name>A0A8J8NLE5_HALGN</name>
<sequence length="82" mass="8969">MLNRRAWKFLKFGNARNLGEAAIGALHVNAISNVSSKANECDQPGWEHQNGSYIGGNRFLFRIGSFLGPAPLPQFLIAAIVE</sequence>
<proteinExistence type="predicted"/>
<protein>
    <submittedName>
        <fullName evidence="1">Uncharacterized protein</fullName>
    </submittedName>
</protein>
<gene>
    <name evidence="1" type="ORF">FGO68_gene364</name>
</gene>
<dbReference type="Proteomes" id="UP000785679">
    <property type="component" value="Unassembled WGS sequence"/>
</dbReference>
<keyword evidence="2" id="KW-1185">Reference proteome</keyword>